<feature type="domain" description="Type IV secretion system coupling protein TraD DNA-binding" evidence="8">
    <location>
        <begin position="159"/>
        <end position="303"/>
    </location>
</feature>
<dbReference type="EMBL" id="JANFWR010000010">
    <property type="protein sequence ID" value="MCW0399221.1"/>
    <property type="molecule type" value="Genomic_DNA"/>
</dbReference>
<comment type="subcellular location">
    <subcellularLocation>
        <location evidence="1">Cell membrane</location>
        <topology evidence="1">Multi-pass membrane protein</topology>
    </subcellularLocation>
</comment>
<evidence type="ECO:0000256" key="2">
    <source>
        <dbReference type="ARBA" id="ARBA00022475"/>
    </source>
</evidence>
<evidence type="ECO:0000256" key="1">
    <source>
        <dbReference type="ARBA" id="ARBA00004651"/>
    </source>
</evidence>
<reference evidence="10 11" key="1">
    <citation type="submission" date="2022-06" db="EMBL/GenBank/DDBJ databases">
        <title>Dynamics of rice microbiomes reveals core vertical transmitted seed endophytes.</title>
        <authorList>
            <person name="Liao K."/>
            <person name="Zhang X."/>
        </authorList>
    </citation>
    <scope>NUCLEOTIDE SEQUENCE [LARGE SCALE GENOMIC DNA]</scope>
    <source>
        <strain evidence="10 11">YT10-10-1</strain>
    </source>
</reference>
<feature type="transmembrane region" description="Helical" evidence="7">
    <location>
        <begin position="20"/>
        <end position="39"/>
    </location>
</feature>
<dbReference type="PANTHER" id="PTHR37937">
    <property type="entry name" value="CONJUGATIVE TRANSFER: DNA TRANSPORT"/>
    <property type="match status" value="1"/>
</dbReference>
<dbReference type="RefSeq" id="WP_267122627.1">
    <property type="nucleotide sequence ID" value="NZ_JANFWR010000010.1"/>
</dbReference>
<dbReference type="PANTHER" id="PTHR37937:SF1">
    <property type="entry name" value="CONJUGATIVE TRANSFER: DNA TRANSPORT"/>
    <property type="match status" value="1"/>
</dbReference>
<organism evidence="10 11">
    <name type="scientific">Xanthomonas sacchari</name>
    <dbReference type="NCBI Taxonomy" id="56458"/>
    <lineage>
        <taxon>Bacteria</taxon>
        <taxon>Pseudomonadati</taxon>
        <taxon>Pseudomonadota</taxon>
        <taxon>Gammaproteobacteria</taxon>
        <taxon>Lysobacterales</taxon>
        <taxon>Lysobacteraceae</taxon>
        <taxon>Xanthomonas</taxon>
    </lineage>
</organism>
<feature type="compositionally biased region" description="Low complexity" evidence="6">
    <location>
        <begin position="128"/>
        <end position="141"/>
    </location>
</feature>
<dbReference type="Pfam" id="PF12696">
    <property type="entry name" value="TraG-D_C"/>
    <property type="match status" value="1"/>
</dbReference>
<dbReference type="InterPro" id="IPR032689">
    <property type="entry name" value="TraG-D_C"/>
</dbReference>
<keyword evidence="3 7" id="KW-0812">Transmembrane</keyword>
<evidence type="ECO:0000256" key="7">
    <source>
        <dbReference type="SAM" id="Phobius"/>
    </source>
</evidence>
<dbReference type="InterPro" id="IPR027417">
    <property type="entry name" value="P-loop_NTPase"/>
</dbReference>
<sequence length="623" mass="68687">MSVFKDVYEFEDPFRTIYEFYAIAGWLVTAFLTVLIQAVSPYPPGIFMLVTLGCLIAAGVRASKAYQLWSVQKNLTGQKVTMMTREELRDICADHPGSLFLGYGFEWGQEMAQMTHMIGRADPSRLTQGGQDQNDGQSQMGQPWIHGIGMNRERPIRVPLDHTAGHTLLVGTTRAGKSRTLDSIIAQCVNRGEAVIIWDPKGDKGLKDSAKNACDFVDRPQDFVFFHPAFPEHSARIDPLKNFNRATELASRVAALIPSETGNDPFVAHAMGVLTSIIEGLLMVNTKPTLTKLKRYVDSGVDSLLRACCEKFFTEVHPSWREEVAPFLAKAAKHDKAVCGIYVGFYREVIQKQRTHSGLEGLMGTFEHDKAHQAKMLASLVPVLTMLTAGTLGPLLSPDPDDLDDDRPITDFARIIANRQVCYIGLDSLSDNMVGSAVGSMFVSDMTAVSGDRYNFFPDGRPERVNLIIDEAAELVSDKMIQLLNKAGGSNLNLIIATQTFADFEAKVGSAAKARQVLGNLNNVMVLRTIDGDTQEYIANKLPETWVRHIEYAKGTDAGTSKVMEFGYRMSETVKEEQVPMVKPSLLGCLPNLEFFGLVSGGRLVKCRIPLLDNTAPPTRKTA</sequence>
<evidence type="ECO:0000256" key="5">
    <source>
        <dbReference type="ARBA" id="ARBA00023136"/>
    </source>
</evidence>
<evidence type="ECO:0000256" key="3">
    <source>
        <dbReference type="ARBA" id="ARBA00022692"/>
    </source>
</evidence>
<feature type="domain" description="TraD/TraG TraM recognition site" evidence="9">
    <location>
        <begin position="464"/>
        <end position="591"/>
    </location>
</feature>
<keyword evidence="11" id="KW-1185">Reference proteome</keyword>
<evidence type="ECO:0008006" key="12">
    <source>
        <dbReference type="Google" id="ProtNLM"/>
    </source>
</evidence>
<gene>
    <name evidence="10" type="ORF">NB700_001777</name>
</gene>
<dbReference type="NCBIfam" id="TIGR03743">
    <property type="entry name" value="SXT_TraD"/>
    <property type="match status" value="1"/>
</dbReference>
<accession>A0ABT3DUP2</accession>
<dbReference type="CDD" id="cd01127">
    <property type="entry name" value="TrwB_TraG_TraD_VirD4"/>
    <property type="match status" value="2"/>
</dbReference>
<comment type="caution">
    <text evidence="10">The sequence shown here is derived from an EMBL/GenBank/DDBJ whole genome shotgun (WGS) entry which is preliminary data.</text>
</comment>
<evidence type="ECO:0000259" key="9">
    <source>
        <dbReference type="Pfam" id="PF12696"/>
    </source>
</evidence>
<proteinExistence type="predicted"/>
<name>A0ABT3DUP2_9XANT</name>
<evidence type="ECO:0000313" key="11">
    <source>
        <dbReference type="Proteomes" id="UP001320843"/>
    </source>
</evidence>
<evidence type="ECO:0000259" key="8">
    <source>
        <dbReference type="Pfam" id="PF10412"/>
    </source>
</evidence>
<keyword evidence="4 7" id="KW-1133">Transmembrane helix</keyword>
<dbReference type="InterPro" id="IPR019476">
    <property type="entry name" value="T4SS_TraD_DNA-bd"/>
</dbReference>
<protein>
    <recommendedName>
        <fullName evidence="12">Conjugal transfer protein TraD</fullName>
    </recommendedName>
</protein>
<evidence type="ECO:0000256" key="4">
    <source>
        <dbReference type="ARBA" id="ARBA00022989"/>
    </source>
</evidence>
<evidence type="ECO:0000256" key="6">
    <source>
        <dbReference type="SAM" id="MobiDB-lite"/>
    </source>
</evidence>
<keyword evidence="2" id="KW-1003">Cell membrane</keyword>
<dbReference type="Pfam" id="PF10412">
    <property type="entry name" value="TrwB_AAD_bind"/>
    <property type="match status" value="1"/>
</dbReference>
<keyword evidence="5 7" id="KW-0472">Membrane</keyword>
<evidence type="ECO:0000313" key="10">
    <source>
        <dbReference type="EMBL" id="MCW0399221.1"/>
    </source>
</evidence>
<dbReference type="Proteomes" id="UP001320843">
    <property type="component" value="Unassembled WGS sequence"/>
</dbReference>
<feature type="region of interest" description="Disordered" evidence="6">
    <location>
        <begin position="122"/>
        <end position="141"/>
    </location>
</feature>
<dbReference type="Gene3D" id="3.40.50.300">
    <property type="entry name" value="P-loop containing nucleotide triphosphate hydrolases"/>
    <property type="match status" value="2"/>
</dbReference>
<dbReference type="SUPFAM" id="SSF52540">
    <property type="entry name" value="P-loop containing nucleoside triphosphate hydrolases"/>
    <property type="match status" value="1"/>
</dbReference>
<dbReference type="InterPro" id="IPR022458">
    <property type="entry name" value="Conjugative_coupling_TraG/TraD"/>
</dbReference>
<dbReference type="InterPro" id="IPR051539">
    <property type="entry name" value="T4SS-coupling_protein"/>
</dbReference>